<dbReference type="RefSeq" id="WP_071308628.1">
    <property type="nucleotide sequence ID" value="NZ_MLQR01000004.1"/>
</dbReference>
<evidence type="ECO:0000313" key="3">
    <source>
        <dbReference type="Proteomes" id="UP000179524"/>
    </source>
</evidence>
<sequence length="169" mass="17753">MYIVYLTMALLGGLLISVHGIVNSVGAKVIGLPAVIILYSIIQAIPALIYILIKQPSLGLTATLVQGFKWYLISGLIGVTIVSIVTLSISNIGALTAFVLVVLGQVIGAAIADHFGLFGTEVKPLNVMRLISIVVILAGVGLLIQSESMEKKNTSKDNNGIIVEAEKVS</sequence>
<feature type="transmembrane region" description="Helical" evidence="1">
    <location>
        <begin position="30"/>
        <end position="53"/>
    </location>
</feature>
<reference evidence="2 3" key="1">
    <citation type="submission" date="2016-10" db="EMBL/GenBank/DDBJ databases">
        <title>Draft genome sequences of four alkaliphilic bacteria belonging to the Anaerobacillus genus.</title>
        <authorList>
            <person name="Bassil N.M."/>
            <person name="Lloyd J.R."/>
        </authorList>
    </citation>
    <scope>NUCLEOTIDE SEQUENCE [LARGE SCALE GENOMIC DNA]</scope>
    <source>
        <strain evidence="2 3">DSM 18345</strain>
    </source>
</reference>
<keyword evidence="1" id="KW-0472">Membrane</keyword>
<keyword evidence="1" id="KW-1133">Transmembrane helix</keyword>
<gene>
    <name evidence="2" type="ORF">BKP37_05265</name>
</gene>
<dbReference type="Proteomes" id="UP000179524">
    <property type="component" value="Unassembled WGS sequence"/>
</dbReference>
<accession>A0A1S2LWE3</accession>
<protein>
    <recommendedName>
        <fullName evidence="4">EamA-like transporter family protein</fullName>
    </recommendedName>
</protein>
<name>A0A1S2LWE3_9BACI</name>
<organism evidence="2 3">
    <name type="scientific">Anaerobacillus alkalilacustris</name>
    <dbReference type="NCBI Taxonomy" id="393763"/>
    <lineage>
        <taxon>Bacteria</taxon>
        <taxon>Bacillati</taxon>
        <taxon>Bacillota</taxon>
        <taxon>Bacilli</taxon>
        <taxon>Bacillales</taxon>
        <taxon>Bacillaceae</taxon>
        <taxon>Anaerobacillus</taxon>
    </lineage>
</organism>
<evidence type="ECO:0000313" key="2">
    <source>
        <dbReference type="EMBL" id="OIJ16644.1"/>
    </source>
</evidence>
<dbReference type="AlphaFoldDB" id="A0A1S2LWE3"/>
<dbReference type="GO" id="GO:0005886">
    <property type="term" value="C:plasma membrane"/>
    <property type="evidence" value="ECO:0007669"/>
    <property type="project" value="TreeGrafter"/>
</dbReference>
<keyword evidence="1" id="KW-0812">Transmembrane</keyword>
<evidence type="ECO:0000256" key="1">
    <source>
        <dbReference type="SAM" id="Phobius"/>
    </source>
</evidence>
<dbReference type="EMBL" id="MLQR01000004">
    <property type="protein sequence ID" value="OIJ16644.1"/>
    <property type="molecule type" value="Genomic_DNA"/>
</dbReference>
<dbReference type="Pfam" id="PF04657">
    <property type="entry name" value="DMT_YdcZ"/>
    <property type="match status" value="1"/>
</dbReference>
<keyword evidence="3" id="KW-1185">Reference proteome</keyword>
<proteinExistence type="predicted"/>
<dbReference type="OrthoDB" id="7864805at2"/>
<feature type="transmembrane region" description="Helical" evidence="1">
    <location>
        <begin position="74"/>
        <end position="107"/>
    </location>
</feature>
<evidence type="ECO:0008006" key="4">
    <source>
        <dbReference type="Google" id="ProtNLM"/>
    </source>
</evidence>
<dbReference type="PANTHER" id="PTHR34821">
    <property type="entry name" value="INNER MEMBRANE PROTEIN YDCZ"/>
    <property type="match status" value="1"/>
</dbReference>
<dbReference type="InterPro" id="IPR006750">
    <property type="entry name" value="YdcZ"/>
</dbReference>
<feature type="transmembrane region" description="Helical" evidence="1">
    <location>
        <begin position="127"/>
        <end position="144"/>
    </location>
</feature>
<comment type="caution">
    <text evidence="2">The sequence shown here is derived from an EMBL/GenBank/DDBJ whole genome shotgun (WGS) entry which is preliminary data.</text>
</comment>
<dbReference type="PANTHER" id="PTHR34821:SF2">
    <property type="entry name" value="INNER MEMBRANE PROTEIN YDCZ"/>
    <property type="match status" value="1"/>
</dbReference>